<dbReference type="PROSITE" id="PS50013">
    <property type="entry name" value="CHROMO_2"/>
    <property type="match status" value="1"/>
</dbReference>
<dbReference type="InterPro" id="IPR016197">
    <property type="entry name" value="Chromo-like_dom_sf"/>
</dbReference>
<keyword evidence="5" id="KW-1185">Reference proteome</keyword>
<evidence type="ECO:0000256" key="1">
    <source>
        <dbReference type="ARBA" id="ARBA00004123"/>
    </source>
</evidence>
<comment type="subcellular location">
    <subcellularLocation>
        <location evidence="1">Nucleus</location>
    </subcellularLocation>
</comment>
<dbReference type="Pfam" id="PF00385">
    <property type="entry name" value="Chromo"/>
    <property type="match status" value="1"/>
</dbReference>
<dbReference type="SMART" id="SM00298">
    <property type="entry name" value="CHROMO"/>
    <property type="match status" value="1"/>
</dbReference>
<dbReference type="InterPro" id="IPR000953">
    <property type="entry name" value="Chromo/chromo_shadow_dom"/>
</dbReference>
<organism evidence="4 5">
    <name type="scientific">Hemibagrus guttatus</name>
    <dbReference type="NCBI Taxonomy" id="175788"/>
    <lineage>
        <taxon>Eukaryota</taxon>
        <taxon>Metazoa</taxon>
        <taxon>Chordata</taxon>
        <taxon>Craniata</taxon>
        <taxon>Vertebrata</taxon>
        <taxon>Euteleostomi</taxon>
        <taxon>Actinopterygii</taxon>
        <taxon>Neopterygii</taxon>
        <taxon>Teleostei</taxon>
        <taxon>Ostariophysi</taxon>
        <taxon>Siluriformes</taxon>
        <taxon>Bagridae</taxon>
        <taxon>Hemibagrus</taxon>
    </lineage>
</organism>
<evidence type="ECO:0000256" key="2">
    <source>
        <dbReference type="SAM" id="MobiDB-lite"/>
    </source>
</evidence>
<dbReference type="InterPro" id="IPR036397">
    <property type="entry name" value="RNaseH_sf"/>
</dbReference>
<dbReference type="EMBL" id="JAUCMX010000024">
    <property type="protein sequence ID" value="KAK3511631.1"/>
    <property type="molecule type" value="Genomic_DNA"/>
</dbReference>
<protein>
    <recommendedName>
        <fullName evidence="3">Chromo domain-containing protein</fullName>
    </recommendedName>
</protein>
<feature type="region of interest" description="Disordered" evidence="2">
    <location>
        <begin position="37"/>
        <end position="56"/>
    </location>
</feature>
<sequence length="650" mass="74672">MRESVTQRTISCNVPCVGADGQPTFGDPTHLPINRGRRAWQRSSRTPPPPPLQLDDGAAYGVKEILDSRRRGGQLEYLVDWEGYGPEEHSWVPRDDILDPNLLETFHMTHPHDVGARGPQERAVRRGVLDEEGTGWDLLLPYVLFAIRETTHASTRLSPSKLLFRPHPRDHLNVAQEAWKEQPSPYHSVVHHVQEKQQEMDKVKLLEAAQRHQQRIYNRPTQAREFQPCLSGVPAPTCNFLDRWQGPSTTVEWVGAMNYRLQQPGEKAETQLYLVNLLNEWTEPACASSEFACPTDPMDRTLVQKGAVLTPSQNEDVTELVYRSADVFPSNPAIYYKLSCYYLQFKQIEEHVLDEEGTGWDLLLPYVLFAIRETTHASTRLSPSKLLFRPHPRDHLNVAQEAWKEQPSPYHSVVHHVQEKQQEMDKVKLLEAAQRHQQRIYNRPTQAREFQPCLSGVPAPTCNFLDRWQGPSTTVEWVGAMNYRLQQPGEKAETQLYLVNLLNEWTEPACASSEFACPTDPMDRTLVQKGAVLTPSQNEDVTELVYRSADVFPSNPAIYYKLSCYYLQFKQIEEHVLDEEGTGWDLLLPYVLFAIRETTHASTRLSPSKLLFRPHPRDHLNVAQEAWKEQPSPYHSVVHHVQEKQQEMDK</sequence>
<evidence type="ECO:0000313" key="5">
    <source>
        <dbReference type="Proteomes" id="UP001274896"/>
    </source>
</evidence>
<gene>
    <name evidence="4" type="ORF">QTP70_014589</name>
</gene>
<dbReference type="Gene3D" id="2.40.50.40">
    <property type="match status" value="1"/>
</dbReference>
<proteinExistence type="predicted"/>
<name>A0AAE0Q0N5_9TELE</name>
<dbReference type="InterPro" id="IPR023780">
    <property type="entry name" value="Chromo_domain"/>
</dbReference>
<reference evidence="4" key="1">
    <citation type="submission" date="2023-06" db="EMBL/GenBank/DDBJ databases">
        <title>Male Hemibagrus guttatus genome.</title>
        <authorList>
            <person name="Bian C."/>
        </authorList>
    </citation>
    <scope>NUCLEOTIDE SEQUENCE</scope>
    <source>
        <strain evidence="4">Male_cb2023</strain>
        <tissue evidence="4">Muscle</tissue>
    </source>
</reference>
<dbReference type="Gene3D" id="3.30.420.10">
    <property type="entry name" value="Ribonuclease H-like superfamily/Ribonuclease H"/>
    <property type="match status" value="2"/>
</dbReference>
<evidence type="ECO:0000313" key="4">
    <source>
        <dbReference type="EMBL" id="KAK3511631.1"/>
    </source>
</evidence>
<accession>A0AAE0Q0N5</accession>
<dbReference type="GO" id="GO:0005634">
    <property type="term" value="C:nucleus"/>
    <property type="evidence" value="ECO:0007669"/>
    <property type="project" value="UniProtKB-SubCell"/>
</dbReference>
<feature type="domain" description="Chromo" evidence="3">
    <location>
        <begin position="60"/>
        <end position="107"/>
    </location>
</feature>
<dbReference type="SUPFAM" id="SSF54160">
    <property type="entry name" value="Chromo domain-like"/>
    <property type="match status" value="1"/>
</dbReference>
<evidence type="ECO:0000259" key="3">
    <source>
        <dbReference type="PROSITE" id="PS50013"/>
    </source>
</evidence>
<dbReference type="InterPro" id="IPR050951">
    <property type="entry name" value="Retrovirus_Pol_polyprotein"/>
</dbReference>
<comment type="caution">
    <text evidence="4">The sequence shown here is derived from an EMBL/GenBank/DDBJ whole genome shotgun (WGS) entry which is preliminary data.</text>
</comment>
<dbReference type="GO" id="GO:0003676">
    <property type="term" value="F:nucleic acid binding"/>
    <property type="evidence" value="ECO:0007669"/>
    <property type="project" value="InterPro"/>
</dbReference>
<dbReference type="Proteomes" id="UP001274896">
    <property type="component" value="Unassembled WGS sequence"/>
</dbReference>
<dbReference type="PANTHER" id="PTHR37984:SF15">
    <property type="entry name" value="INTEGRASE CATALYTIC DOMAIN-CONTAINING PROTEIN"/>
    <property type="match status" value="1"/>
</dbReference>
<dbReference type="AlphaFoldDB" id="A0AAE0Q0N5"/>
<dbReference type="PANTHER" id="PTHR37984">
    <property type="entry name" value="PROTEIN CBG26694"/>
    <property type="match status" value="1"/>
</dbReference>